<proteinExistence type="predicted"/>
<comment type="caution">
    <text evidence="1">The sequence shown here is derived from an EMBL/GenBank/DDBJ whole genome shotgun (WGS) entry which is preliminary data.</text>
</comment>
<evidence type="ECO:0000313" key="1">
    <source>
        <dbReference type="EMBL" id="KPQ18980.1"/>
    </source>
</evidence>
<reference evidence="1 2" key="1">
    <citation type="submission" date="2015-09" db="EMBL/GenBank/DDBJ databases">
        <title>Identification and resolution of microdiversity through metagenomic sequencing of parallel consortia.</title>
        <authorList>
            <person name="Nelson W.C."/>
            <person name="Romine M.F."/>
            <person name="Lindemann S.R."/>
        </authorList>
    </citation>
    <scope>NUCLEOTIDE SEQUENCE [LARGE SCALE GENOMIC DNA]</scope>
    <source>
        <strain evidence="1">HL-49</strain>
    </source>
</reference>
<protein>
    <submittedName>
        <fullName evidence="1">Uncharacterized protein</fullName>
    </submittedName>
</protein>
<dbReference type="AlphaFoldDB" id="A0A0P8C828"/>
<accession>A0A0P8C828</accession>
<dbReference type="EMBL" id="LJXT01000017">
    <property type="protein sequence ID" value="KPQ18980.1"/>
    <property type="molecule type" value="Genomic_DNA"/>
</dbReference>
<gene>
    <name evidence="1" type="ORF">HLUCCX10_04155</name>
</gene>
<dbReference type="STRING" id="1305737.GCA_000526355_03567"/>
<dbReference type="Proteomes" id="UP000050421">
    <property type="component" value="Unassembled WGS sequence"/>
</dbReference>
<name>A0A0P8C828_9BACT</name>
<sequence length="42" mass="4624">MKNPDKPKIPAFWLDSKIQRYPASPPILIGAGLRKSAFGKAD</sequence>
<organism evidence="1 2">
    <name type="scientific">Algoriphagus marincola HL-49</name>
    <dbReference type="NCBI Taxonomy" id="1305737"/>
    <lineage>
        <taxon>Bacteria</taxon>
        <taxon>Pseudomonadati</taxon>
        <taxon>Bacteroidota</taxon>
        <taxon>Cytophagia</taxon>
        <taxon>Cytophagales</taxon>
        <taxon>Cyclobacteriaceae</taxon>
        <taxon>Algoriphagus</taxon>
    </lineage>
</organism>
<evidence type="ECO:0000313" key="2">
    <source>
        <dbReference type="Proteomes" id="UP000050421"/>
    </source>
</evidence>
<dbReference type="PATRIC" id="fig|1305737.6.peg.1479"/>